<dbReference type="KEGG" id="pbor:BSF38_03899"/>
<keyword evidence="2" id="KW-1185">Reference proteome</keyword>
<evidence type="ECO:0008006" key="3">
    <source>
        <dbReference type="Google" id="ProtNLM"/>
    </source>
</evidence>
<sequence length="455" mass="49586">MTDGSLNRRTLLRRGSALAAAGGLGLHRRLSIAAAASAGHPLAPLPGHFPAKAKHMIVFFMTGGLSHLDTFDYKPKLQRDHDKTVGKNKVLASPYRFRPRGESGKMVSELFEHVGGVVDEFCFLHTVHGDSAGHSAATLGMHTGSVTIPLPSLGSWISYGLGTLNTNLPSFVVLAAKEPYNGFQVWDANFLPGYHKGVRVVPGPDPLPDVRSPVPSVSRRDLEARMLRDLNQAHLSAHDADQLLASRMTTFDTAYGLMREAPEAFDLGRESRPTLDLYGASADAPSSFAAQCLTARRLIERGVRVVELFDVGSNTNWDSHNNIDDHVSLARNVDQPIAALVADLKQRGLFDETLIVGCSEFGRTPWQDLTPRGRGHHSRCFTCFLAGGGVKGGFSFGVSDEYGDAPAEDPVHVHDFHATILHLMGLDHTRLTYRYSGRDFRLTDVHGNVMKQVIA</sequence>
<dbReference type="InterPro" id="IPR006311">
    <property type="entry name" value="TAT_signal"/>
</dbReference>
<dbReference type="Proteomes" id="UP000186309">
    <property type="component" value="Chromosome"/>
</dbReference>
<dbReference type="AlphaFoldDB" id="A0A1U7CTT3"/>
<reference evidence="2" key="1">
    <citation type="submission" date="2016-12" db="EMBL/GenBank/DDBJ databases">
        <title>Comparative genomics of four Isosphaeraceae planctomycetes: a common pool of plasmids and glycoside hydrolase genes.</title>
        <authorList>
            <person name="Ivanova A."/>
        </authorList>
    </citation>
    <scope>NUCLEOTIDE SEQUENCE [LARGE SCALE GENOMIC DNA]</scope>
    <source>
        <strain evidence="2">PX4</strain>
    </source>
</reference>
<dbReference type="STRING" id="1387353.BSF38_03899"/>
<dbReference type="InterPro" id="IPR010869">
    <property type="entry name" value="DUF1501"/>
</dbReference>
<evidence type="ECO:0000313" key="1">
    <source>
        <dbReference type="EMBL" id="APW62360.1"/>
    </source>
</evidence>
<dbReference type="PROSITE" id="PS51318">
    <property type="entry name" value="TAT"/>
    <property type="match status" value="1"/>
</dbReference>
<protein>
    <recommendedName>
        <fullName evidence="3">Sulfatase</fullName>
    </recommendedName>
</protein>
<dbReference type="OrthoDB" id="236430at2"/>
<name>A0A1U7CTT3_9BACT</name>
<dbReference type="InterPro" id="IPR017850">
    <property type="entry name" value="Alkaline_phosphatase_core_sf"/>
</dbReference>
<proteinExistence type="predicted"/>
<dbReference type="Pfam" id="PF07394">
    <property type="entry name" value="DUF1501"/>
    <property type="match status" value="1"/>
</dbReference>
<evidence type="ECO:0000313" key="2">
    <source>
        <dbReference type="Proteomes" id="UP000186309"/>
    </source>
</evidence>
<dbReference type="PANTHER" id="PTHR43737">
    <property type="entry name" value="BLL7424 PROTEIN"/>
    <property type="match status" value="1"/>
</dbReference>
<organism evidence="1 2">
    <name type="scientific">Paludisphaera borealis</name>
    <dbReference type="NCBI Taxonomy" id="1387353"/>
    <lineage>
        <taxon>Bacteria</taxon>
        <taxon>Pseudomonadati</taxon>
        <taxon>Planctomycetota</taxon>
        <taxon>Planctomycetia</taxon>
        <taxon>Isosphaerales</taxon>
        <taxon>Isosphaeraceae</taxon>
        <taxon>Paludisphaera</taxon>
    </lineage>
</organism>
<dbReference type="EMBL" id="CP019082">
    <property type="protein sequence ID" value="APW62360.1"/>
    <property type="molecule type" value="Genomic_DNA"/>
</dbReference>
<dbReference type="SUPFAM" id="SSF53649">
    <property type="entry name" value="Alkaline phosphatase-like"/>
    <property type="match status" value="1"/>
</dbReference>
<dbReference type="PANTHER" id="PTHR43737:SF1">
    <property type="entry name" value="DUF1501 DOMAIN-CONTAINING PROTEIN"/>
    <property type="match status" value="1"/>
</dbReference>
<dbReference type="RefSeq" id="WP_076348406.1">
    <property type="nucleotide sequence ID" value="NZ_CP019082.1"/>
</dbReference>
<gene>
    <name evidence="1" type="ORF">BSF38_03899</name>
</gene>
<dbReference type="Gene3D" id="3.40.720.10">
    <property type="entry name" value="Alkaline Phosphatase, subunit A"/>
    <property type="match status" value="1"/>
</dbReference>
<accession>A0A1U7CTT3</accession>